<name>A0A9D4GRV1_DREPO</name>
<dbReference type="AlphaFoldDB" id="A0A9D4GRV1"/>
<dbReference type="PANTHER" id="PTHR45823">
    <property type="entry name" value="T-SNARE COILED-COIL HOMOLOGY DOMAIN-CONTAINING PROTEIN"/>
    <property type="match status" value="1"/>
</dbReference>
<reference evidence="1" key="2">
    <citation type="submission" date="2020-11" db="EMBL/GenBank/DDBJ databases">
        <authorList>
            <person name="McCartney M.A."/>
            <person name="Auch B."/>
            <person name="Kono T."/>
            <person name="Mallez S."/>
            <person name="Becker A."/>
            <person name="Gohl D.M."/>
            <person name="Silverstein K.A.T."/>
            <person name="Koren S."/>
            <person name="Bechman K.B."/>
            <person name="Herman A."/>
            <person name="Abrahante J.E."/>
            <person name="Garbe J."/>
        </authorList>
    </citation>
    <scope>NUCLEOTIDE SEQUENCE</scope>
    <source>
        <strain evidence="1">Duluth1</strain>
        <tissue evidence="1">Whole animal</tissue>
    </source>
</reference>
<protein>
    <recommendedName>
        <fullName evidence="3">Retrotransposon gag domain-containing protein</fullName>
    </recommendedName>
</protein>
<evidence type="ECO:0000313" key="2">
    <source>
        <dbReference type="Proteomes" id="UP000828390"/>
    </source>
</evidence>
<dbReference type="EMBL" id="JAIWYP010000005">
    <property type="protein sequence ID" value="KAH3821802.1"/>
    <property type="molecule type" value="Genomic_DNA"/>
</dbReference>
<sequence>MVTLVMKPDMYDGSSSYEQYASHFEDCSELSGWDNRTKVLMLAASLRGAARNFYMSLTDDERRNYCTLTTRLSERFGNDSKHQCLWLNKLENRRRSKGESIASLADDKRQLCQKAYSDLDHRSQEKTSSESALQTRFYRNEISLYGSQLFNHKRGRLRN</sequence>
<evidence type="ECO:0000313" key="1">
    <source>
        <dbReference type="EMBL" id="KAH3821802.1"/>
    </source>
</evidence>
<dbReference type="Proteomes" id="UP000828390">
    <property type="component" value="Unassembled WGS sequence"/>
</dbReference>
<keyword evidence="2" id="KW-1185">Reference proteome</keyword>
<evidence type="ECO:0008006" key="3">
    <source>
        <dbReference type="Google" id="ProtNLM"/>
    </source>
</evidence>
<comment type="caution">
    <text evidence="1">The sequence shown here is derived from an EMBL/GenBank/DDBJ whole genome shotgun (WGS) entry which is preliminary data.</text>
</comment>
<proteinExistence type="predicted"/>
<accession>A0A9D4GRV1</accession>
<reference evidence="1" key="1">
    <citation type="journal article" date="2019" name="bioRxiv">
        <title>The Genome of the Zebra Mussel, Dreissena polymorpha: A Resource for Invasive Species Research.</title>
        <authorList>
            <person name="McCartney M.A."/>
            <person name="Auch B."/>
            <person name="Kono T."/>
            <person name="Mallez S."/>
            <person name="Zhang Y."/>
            <person name="Obille A."/>
            <person name="Becker A."/>
            <person name="Abrahante J.E."/>
            <person name="Garbe J."/>
            <person name="Badalamenti J.P."/>
            <person name="Herman A."/>
            <person name="Mangelson H."/>
            <person name="Liachko I."/>
            <person name="Sullivan S."/>
            <person name="Sone E.D."/>
            <person name="Koren S."/>
            <person name="Silverstein K.A.T."/>
            <person name="Beckman K.B."/>
            <person name="Gohl D.M."/>
        </authorList>
    </citation>
    <scope>NUCLEOTIDE SEQUENCE</scope>
    <source>
        <strain evidence="1">Duluth1</strain>
        <tissue evidence="1">Whole animal</tissue>
    </source>
</reference>
<gene>
    <name evidence="1" type="ORF">DPMN_123570</name>
</gene>
<organism evidence="1 2">
    <name type="scientific">Dreissena polymorpha</name>
    <name type="common">Zebra mussel</name>
    <name type="synonym">Mytilus polymorpha</name>
    <dbReference type="NCBI Taxonomy" id="45954"/>
    <lineage>
        <taxon>Eukaryota</taxon>
        <taxon>Metazoa</taxon>
        <taxon>Spiralia</taxon>
        <taxon>Lophotrochozoa</taxon>
        <taxon>Mollusca</taxon>
        <taxon>Bivalvia</taxon>
        <taxon>Autobranchia</taxon>
        <taxon>Heteroconchia</taxon>
        <taxon>Euheterodonta</taxon>
        <taxon>Imparidentia</taxon>
        <taxon>Neoheterodontei</taxon>
        <taxon>Myida</taxon>
        <taxon>Dreissenoidea</taxon>
        <taxon>Dreissenidae</taxon>
        <taxon>Dreissena</taxon>
    </lineage>
</organism>
<dbReference type="PANTHER" id="PTHR45823:SF1">
    <property type="entry name" value="T-SNARE COILED-COIL HOMOLOGY DOMAIN-CONTAINING PROTEIN"/>
    <property type="match status" value="1"/>
</dbReference>